<proteinExistence type="predicted"/>
<reference evidence="1 2" key="1">
    <citation type="submission" date="2020-08" db="EMBL/GenBank/DDBJ databases">
        <title>Genomic Encyclopedia of Type Strains, Phase IV (KMG-IV): sequencing the most valuable type-strain genomes for metagenomic binning, comparative biology and taxonomic classification.</title>
        <authorList>
            <person name="Goeker M."/>
        </authorList>
    </citation>
    <scope>NUCLEOTIDE SEQUENCE [LARGE SCALE GENOMIC DNA]</scope>
    <source>
        <strain evidence="1 2">DSM 11590</strain>
    </source>
</reference>
<evidence type="ECO:0000313" key="2">
    <source>
        <dbReference type="Proteomes" id="UP000544872"/>
    </source>
</evidence>
<dbReference type="Proteomes" id="UP000544872">
    <property type="component" value="Unassembled WGS sequence"/>
</dbReference>
<accession>A0A7W9ZJB2</accession>
<name>A0A7W9ZJB2_NOVIT</name>
<dbReference type="Gene3D" id="3.40.50.150">
    <property type="entry name" value="Vaccinia Virus protein VP39"/>
    <property type="match status" value="1"/>
</dbReference>
<gene>
    <name evidence="1" type="ORF">FHS48_002726</name>
</gene>
<evidence type="ECO:0008006" key="3">
    <source>
        <dbReference type="Google" id="ProtNLM"/>
    </source>
</evidence>
<dbReference type="AlphaFoldDB" id="A0A7W9ZJB2"/>
<sequence length="276" mass="29479">MTLPATADLALIDALTAGGTPTTLYQSGLWTPAFPQTSHGDWTLRRLGAGLMQGYWGQAYLVTDAAVLLRGRTAWMSVTPVEIESQELGCDLAYGHVAVLGFGMGIAAANAALNPAVTAVTVIELDPAIHALAADLDLPAQLPPEAAAKLRLVQGDATRWTPDPAHPVDVILADYWLPFFDAGRLREMEAVQANIGAQAVFLWGQELSLAFALYQAHGRVPELDDDALAAFIGSATPLPLLWPRGVGYGRMLVTAARHRMPPELREQMFPPPINAG</sequence>
<organism evidence="1 2">
    <name type="scientific">Novispirillum itersonii</name>
    <name type="common">Aquaspirillum itersonii</name>
    <dbReference type="NCBI Taxonomy" id="189"/>
    <lineage>
        <taxon>Bacteria</taxon>
        <taxon>Pseudomonadati</taxon>
        <taxon>Pseudomonadota</taxon>
        <taxon>Alphaproteobacteria</taxon>
        <taxon>Rhodospirillales</taxon>
        <taxon>Novispirillaceae</taxon>
        <taxon>Novispirillum</taxon>
    </lineage>
</organism>
<comment type="caution">
    <text evidence="1">The sequence shown here is derived from an EMBL/GenBank/DDBJ whole genome shotgun (WGS) entry which is preliminary data.</text>
</comment>
<evidence type="ECO:0000313" key="1">
    <source>
        <dbReference type="EMBL" id="MBB6211289.1"/>
    </source>
</evidence>
<dbReference type="InterPro" id="IPR029063">
    <property type="entry name" value="SAM-dependent_MTases_sf"/>
</dbReference>
<protein>
    <recommendedName>
        <fullName evidence="3">Spermidine synthase</fullName>
    </recommendedName>
</protein>
<dbReference type="EMBL" id="JACIIX010000010">
    <property type="protein sequence ID" value="MBB6211289.1"/>
    <property type="molecule type" value="Genomic_DNA"/>
</dbReference>
<dbReference type="RefSeq" id="WP_184264106.1">
    <property type="nucleotide sequence ID" value="NZ_JACIIX010000010.1"/>
</dbReference>
<keyword evidence="2" id="KW-1185">Reference proteome</keyword>
<dbReference type="SUPFAM" id="SSF53335">
    <property type="entry name" value="S-adenosyl-L-methionine-dependent methyltransferases"/>
    <property type="match status" value="1"/>
</dbReference>